<dbReference type="Pfam" id="PF01210">
    <property type="entry name" value="NAD_Gly3P_dh_N"/>
    <property type="match status" value="1"/>
</dbReference>
<evidence type="ECO:0000256" key="3">
    <source>
        <dbReference type="ARBA" id="ARBA00022857"/>
    </source>
</evidence>
<reference evidence="20 21" key="1">
    <citation type="submission" date="2019-06" db="EMBL/GenBank/DDBJ databases">
        <authorList>
            <person name="Li J."/>
        </authorList>
    </citation>
    <scope>NUCLEOTIDE SEQUENCE [LARGE SCALE GENOMIC DNA]</scope>
    <source>
        <strain evidence="20 21">LMG 28165</strain>
    </source>
</reference>
<dbReference type="GO" id="GO:0005829">
    <property type="term" value="C:cytosol"/>
    <property type="evidence" value="ECO:0007669"/>
    <property type="project" value="TreeGrafter"/>
</dbReference>
<dbReference type="InterPro" id="IPR013328">
    <property type="entry name" value="6PGD_dom2"/>
</dbReference>
<feature type="binding site" evidence="13">
    <location>
        <position position="273"/>
    </location>
    <ligand>
        <name>sn-glycerol 3-phosphate</name>
        <dbReference type="ChEBI" id="CHEBI:57597"/>
    </ligand>
</feature>
<feature type="binding site" evidence="13">
    <location>
        <position position="68"/>
    </location>
    <ligand>
        <name>NADPH</name>
        <dbReference type="ChEBI" id="CHEBI:57783"/>
    </ligand>
</feature>
<dbReference type="Proteomes" id="UP000312032">
    <property type="component" value="Unassembled WGS sequence"/>
</dbReference>
<dbReference type="InterPro" id="IPR006168">
    <property type="entry name" value="G3P_DH_NAD-dep"/>
</dbReference>
<dbReference type="SUPFAM" id="SSF48179">
    <property type="entry name" value="6-phosphogluconate dehydrogenase C-terminal domain-like"/>
    <property type="match status" value="1"/>
</dbReference>
<comment type="similarity">
    <text evidence="1 13 17">Belongs to the NAD-dependent glycerol-3-phosphate dehydrogenase family.</text>
</comment>
<dbReference type="OrthoDB" id="9812273at2"/>
<comment type="subcellular location">
    <subcellularLocation>
        <location evidence="13">Cytoplasm</location>
    </subcellularLocation>
</comment>
<feature type="domain" description="Glycerol-3-phosphate dehydrogenase NAD-dependent N-terminal" evidence="18">
    <location>
        <begin position="22"/>
        <end position="177"/>
    </location>
</feature>
<dbReference type="Pfam" id="PF07479">
    <property type="entry name" value="NAD_Gly3P_dh_C"/>
    <property type="match status" value="1"/>
</dbReference>
<feature type="binding site" evidence="13">
    <location>
        <position position="125"/>
    </location>
    <ligand>
        <name>NADPH</name>
        <dbReference type="ChEBI" id="CHEBI:57783"/>
    </ligand>
</feature>
<feature type="active site" description="Proton acceptor" evidence="13 14">
    <location>
        <position position="210"/>
    </location>
</feature>
<evidence type="ECO:0000256" key="13">
    <source>
        <dbReference type="HAMAP-Rule" id="MF_00394"/>
    </source>
</evidence>
<dbReference type="UniPathway" id="UPA00940"/>
<dbReference type="EMBL" id="VDHJ01000002">
    <property type="protein sequence ID" value="TNL99815.1"/>
    <property type="molecule type" value="Genomic_DNA"/>
</dbReference>
<gene>
    <name evidence="13" type="primary">gpsA</name>
    <name evidence="20" type="ORF">FHE74_01905</name>
</gene>
<evidence type="ECO:0000313" key="20">
    <source>
        <dbReference type="EMBL" id="TNL99815.1"/>
    </source>
</evidence>
<dbReference type="PANTHER" id="PTHR11728:SF1">
    <property type="entry name" value="GLYCEROL-3-PHOSPHATE DEHYDROGENASE [NAD(+)] 2, CHLOROPLASTIC"/>
    <property type="match status" value="1"/>
</dbReference>
<feature type="binding site" evidence="13">
    <location>
        <position position="155"/>
    </location>
    <ligand>
        <name>sn-glycerol 3-phosphate</name>
        <dbReference type="ChEBI" id="CHEBI:57597"/>
    </ligand>
</feature>
<feature type="binding site" evidence="13">
    <location>
        <position position="274"/>
    </location>
    <ligand>
        <name>NADPH</name>
        <dbReference type="ChEBI" id="CHEBI:57783"/>
    </ligand>
</feature>
<dbReference type="InterPro" id="IPR011128">
    <property type="entry name" value="G3P_DH_NAD-dep_N"/>
</dbReference>
<feature type="binding site" evidence="15">
    <location>
        <position position="125"/>
    </location>
    <ligand>
        <name>substrate</name>
    </ligand>
</feature>
<comment type="catalytic activity">
    <reaction evidence="9">
        <text>sn-glycerol 3-phosphate + NADP(+) = dihydroxyacetone phosphate + NADPH + H(+)</text>
        <dbReference type="Rhea" id="RHEA:11096"/>
        <dbReference type="ChEBI" id="CHEBI:15378"/>
        <dbReference type="ChEBI" id="CHEBI:57597"/>
        <dbReference type="ChEBI" id="CHEBI:57642"/>
        <dbReference type="ChEBI" id="CHEBI:57783"/>
        <dbReference type="ChEBI" id="CHEBI:58349"/>
        <dbReference type="EC" id="1.1.1.94"/>
    </reaction>
    <physiologicalReaction direction="right-to-left" evidence="9">
        <dbReference type="Rhea" id="RHEA:11098"/>
    </physiologicalReaction>
</comment>
<dbReference type="Gene3D" id="1.10.1040.10">
    <property type="entry name" value="N-(1-d-carboxylethyl)-l-norvaline Dehydrogenase, domain 2"/>
    <property type="match status" value="1"/>
</dbReference>
<keyword evidence="5 13" id="KW-0520">NAD</keyword>
<dbReference type="InterPro" id="IPR006109">
    <property type="entry name" value="G3P_DH_NAD-dep_C"/>
</dbReference>
<keyword evidence="13" id="KW-0963">Cytoplasm</keyword>
<feature type="binding site" evidence="13">
    <location>
        <position position="275"/>
    </location>
    <ligand>
        <name>sn-glycerol 3-phosphate</name>
        <dbReference type="ChEBI" id="CHEBI:57597"/>
    </ligand>
</feature>
<dbReference type="GO" id="GO:0046167">
    <property type="term" value="P:glycerol-3-phosphate biosynthetic process"/>
    <property type="evidence" value="ECO:0007669"/>
    <property type="project" value="UniProtKB-UniRule"/>
</dbReference>
<name>A0A5C4U7F2_9CORY</name>
<dbReference type="GO" id="GO:0051287">
    <property type="term" value="F:NAD binding"/>
    <property type="evidence" value="ECO:0007669"/>
    <property type="project" value="InterPro"/>
</dbReference>
<dbReference type="GO" id="GO:0141152">
    <property type="term" value="F:glycerol-3-phosphate dehydrogenase (NAD+) activity"/>
    <property type="evidence" value="ECO:0007669"/>
    <property type="project" value="RHEA"/>
</dbReference>
<dbReference type="RefSeq" id="WP_139464731.1">
    <property type="nucleotide sequence ID" value="NZ_VDHJ01000002.1"/>
</dbReference>
<dbReference type="NCBIfam" id="NF000940">
    <property type="entry name" value="PRK00094.1-2"/>
    <property type="match status" value="1"/>
</dbReference>
<keyword evidence="3 13" id="KW-0521">NADP</keyword>
<feature type="binding site" evidence="13">
    <location>
        <position position="31"/>
    </location>
    <ligand>
        <name>NADPH</name>
        <dbReference type="ChEBI" id="CHEBI:57783"/>
    </ligand>
</feature>
<evidence type="ECO:0000256" key="10">
    <source>
        <dbReference type="ARBA" id="ARBA00066687"/>
    </source>
</evidence>
<evidence type="ECO:0000256" key="14">
    <source>
        <dbReference type="PIRSR" id="PIRSR000114-1"/>
    </source>
</evidence>
<dbReference type="FunFam" id="3.40.50.720:FF:000019">
    <property type="entry name" value="Glycerol-3-phosphate dehydrogenase [NAD(P)+]"/>
    <property type="match status" value="1"/>
</dbReference>
<evidence type="ECO:0000256" key="17">
    <source>
        <dbReference type="RuleBase" id="RU000437"/>
    </source>
</evidence>
<evidence type="ECO:0000256" key="8">
    <source>
        <dbReference type="ARBA" id="ARBA00023264"/>
    </source>
</evidence>
<dbReference type="GO" id="GO:0141153">
    <property type="term" value="F:glycerol-3-phosphate dehydrogenase (NADP+) activity"/>
    <property type="evidence" value="ECO:0007669"/>
    <property type="project" value="RHEA"/>
</dbReference>
<keyword evidence="2 13" id="KW-0444">Lipid biosynthesis</keyword>
<evidence type="ECO:0000256" key="4">
    <source>
        <dbReference type="ARBA" id="ARBA00023002"/>
    </source>
</evidence>
<feature type="binding site" evidence="13">
    <location>
        <position position="274"/>
    </location>
    <ligand>
        <name>sn-glycerol 3-phosphate</name>
        <dbReference type="ChEBI" id="CHEBI:57597"/>
    </ligand>
</feature>
<accession>A0A5C4U7F2</accession>
<feature type="binding site" evidence="15">
    <location>
        <begin position="274"/>
        <end position="275"/>
    </location>
    <ligand>
        <name>substrate</name>
    </ligand>
</feature>
<feature type="binding site" evidence="13">
    <location>
        <position position="159"/>
    </location>
    <ligand>
        <name>NADPH</name>
        <dbReference type="ChEBI" id="CHEBI:57783"/>
    </ligand>
</feature>
<evidence type="ECO:0000256" key="5">
    <source>
        <dbReference type="ARBA" id="ARBA00023027"/>
    </source>
</evidence>
<feature type="binding site" evidence="13">
    <location>
        <position position="52"/>
    </location>
    <ligand>
        <name>NADPH</name>
        <dbReference type="ChEBI" id="CHEBI:57783"/>
    </ligand>
</feature>
<dbReference type="InterPro" id="IPR036291">
    <property type="entry name" value="NAD(P)-bd_dom_sf"/>
</dbReference>
<comment type="caution">
    <text evidence="20">The sequence shown here is derived from an EMBL/GenBank/DDBJ whole genome shotgun (WGS) entry which is preliminary data.</text>
</comment>
<evidence type="ECO:0000256" key="1">
    <source>
        <dbReference type="ARBA" id="ARBA00011009"/>
    </source>
</evidence>
<protein>
    <recommendedName>
        <fullName evidence="11 13">Glycerol-3-phosphate dehydrogenase [NAD(P)+]</fullName>
        <ecNumber evidence="10 13">1.1.1.94</ecNumber>
    </recommendedName>
    <alternativeName>
        <fullName evidence="13">NAD(P)(+)-dependent glycerol-3-phosphate dehydrogenase</fullName>
    </alternativeName>
    <alternativeName>
        <fullName evidence="12 13">NAD(P)H-dependent dihydroxyacetone-phosphate reductase</fullName>
    </alternativeName>
</protein>
<evidence type="ECO:0000256" key="12">
    <source>
        <dbReference type="ARBA" id="ARBA00080511"/>
    </source>
</evidence>
<feature type="binding site" evidence="13">
    <location>
        <position position="263"/>
    </location>
    <ligand>
        <name>sn-glycerol 3-phosphate</name>
        <dbReference type="ChEBI" id="CHEBI:57597"/>
    </ligand>
</feature>
<dbReference type="PROSITE" id="PS00957">
    <property type="entry name" value="NAD_G3PDH"/>
    <property type="match status" value="1"/>
</dbReference>
<proteinExistence type="inferred from homology"/>
<evidence type="ECO:0000256" key="16">
    <source>
        <dbReference type="PIRSR" id="PIRSR000114-3"/>
    </source>
</evidence>
<keyword evidence="13" id="KW-0547">Nucleotide-binding</keyword>
<dbReference type="HAMAP" id="MF_00394">
    <property type="entry name" value="NAD_Glyc3P_dehydrog"/>
    <property type="match status" value="1"/>
</dbReference>
<dbReference type="PANTHER" id="PTHR11728">
    <property type="entry name" value="GLYCEROL-3-PHOSPHATE DEHYDROGENASE"/>
    <property type="match status" value="1"/>
</dbReference>
<keyword evidence="4 13" id="KW-0560">Oxidoreductase</keyword>
<dbReference type="AlphaFoldDB" id="A0A5C4U7F2"/>
<feature type="binding site" evidence="13">
    <location>
        <position position="299"/>
    </location>
    <ligand>
        <name>NADPH</name>
        <dbReference type="ChEBI" id="CHEBI:57783"/>
    </ligand>
</feature>
<dbReference type="InterPro" id="IPR008927">
    <property type="entry name" value="6-PGluconate_DH-like_C_sf"/>
</dbReference>
<sequence>MDSVHALRGLLDLGKELRIVVNVAVMGAGSWGTTLAKVFADAGNPVTLWARRSELAEAIQQRHENADYLPGIALPQSLVATTDAAEALSGAEIVVCAVPSQTLRKNLASWGTSISPDATVVSISKGIEADTHLRMSQVIAESADIPAERIVVLSGPNLAKEIAQEHPAATVIAGIDEARAQMVQAAVSTDYLRPYTNTDVVGAEIGGACKNVIALACGIAAGRGLGDNTLATLITRGLAEISRLGESLGADPRTFAGLAGLGDLVATCMSPLSRNRTFGERLGRGGTLDEAKKATNGQVAEGVISSRSIYQLAQQQGVEMPITRAVLAVCHESVAVDETVAMLMGRSKKSE</sequence>
<keyword evidence="21" id="KW-1185">Reference proteome</keyword>
<dbReference type="SUPFAM" id="SSF51735">
    <property type="entry name" value="NAD(P)-binding Rossmann-fold domains"/>
    <property type="match status" value="1"/>
</dbReference>
<feature type="binding site" evidence="16">
    <location>
        <position position="274"/>
    </location>
    <ligand>
        <name>NAD(+)</name>
        <dbReference type="ChEBI" id="CHEBI:57540"/>
    </ligand>
</feature>
<feature type="binding site" evidence="13">
    <location>
        <position position="301"/>
    </location>
    <ligand>
        <name>NADPH</name>
        <dbReference type="ChEBI" id="CHEBI:57783"/>
    </ligand>
</feature>
<evidence type="ECO:0000256" key="9">
    <source>
        <dbReference type="ARBA" id="ARBA00052716"/>
    </source>
</evidence>
<comment type="catalytic activity">
    <reaction evidence="13">
        <text>sn-glycerol 3-phosphate + NAD(+) = dihydroxyacetone phosphate + NADH + H(+)</text>
        <dbReference type="Rhea" id="RHEA:11092"/>
        <dbReference type="ChEBI" id="CHEBI:15378"/>
        <dbReference type="ChEBI" id="CHEBI:57540"/>
        <dbReference type="ChEBI" id="CHEBI:57597"/>
        <dbReference type="ChEBI" id="CHEBI:57642"/>
        <dbReference type="ChEBI" id="CHEBI:57945"/>
        <dbReference type="EC" id="1.1.1.94"/>
    </reaction>
</comment>
<organism evidence="20 21">
    <name type="scientific">Corynebacterium tapiri</name>
    <dbReference type="NCBI Taxonomy" id="1448266"/>
    <lineage>
        <taxon>Bacteria</taxon>
        <taxon>Bacillati</taxon>
        <taxon>Actinomycetota</taxon>
        <taxon>Actinomycetes</taxon>
        <taxon>Mycobacteriales</taxon>
        <taxon>Corynebacteriaceae</taxon>
        <taxon>Corynebacterium</taxon>
    </lineage>
</organism>
<dbReference type="NCBIfam" id="NF000942">
    <property type="entry name" value="PRK00094.1-4"/>
    <property type="match status" value="1"/>
</dbReference>
<evidence type="ECO:0000313" key="21">
    <source>
        <dbReference type="Proteomes" id="UP000312032"/>
    </source>
</evidence>
<evidence type="ECO:0000256" key="2">
    <source>
        <dbReference type="ARBA" id="ARBA00022516"/>
    </source>
</evidence>
<dbReference type="GO" id="GO:0005975">
    <property type="term" value="P:carbohydrate metabolic process"/>
    <property type="evidence" value="ECO:0007669"/>
    <property type="project" value="InterPro"/>
</dbReference>
<evidence type="ECO:0000256" key="15">
    <source>
        <dbReference type="PIRSR" id="PIRSR000114-2"/>
    </source>
</evidence>
<feature type="binding site" evidence="13">
    <location>
        <position position="51"/>
    </location>
    <ligand>
        <name>NADPH</name>
        <dbReference type="ChEBI" id="CHEBI:57783"/>
    </ligand>
</feature>
<evidence type="ECO:0000259" key="18">
    <source>
        <dbReference type="Pfam" id="PF01210"/>
    </source>
</evidence>
<dbReference type="GO" id="GO:0046168">
    <property type="term" value="P:glycerol-3-phosphate catabolic process"/>
    <property type="evidence" value="ECO:0007669"/>
    <property type="project" value="InterPro"/>
</dbReference>
<keyword evidence="6 13" id="KW-0443">Lipid metabolism</keyword>
<evidence type="ECO:0000256" key="7">
    <source>
        <dbReference type="ARBA" id="ARBA00023209"/>
    </source>
</evidence>
<evidence type="ECO:0000256" key="11">
    <source>
        <dbReference type="ARBA" id="ARBA00069372"/>
    </source>
</evidence>
<dbReference type="PIRSF" id="PIRSF000114">
    <property type="entry name" value="Glycerol-3-P_dh"/>
    <property type="match status" value="1"/>
</dbReference>
<evidence type="ECO:0000256" key="6">
    <source>
        <dbReference type="ARBA" id="ARBA00023098"/>
    </source>
</evidence>
<feature type="binding site" evidence="16">
    <location>
        <position position="159"/>
    </location>
    <ligand>
        <name>NAD(+)</name>
        <dbReference type="ChEBI" id="CHEBI:57540"/>
    </ligand>
</feature>
<feature type="binding site" evidence="13">
    <location>
        <position position="125"/>
    </location>
    <ligand>
        <name>sn-glycerol 3-phosphate</name>
        <dbReference type="ChEBI" id="CHEBI:57597"/>
    </ligand>
</feature>
<comment type="function">
    <text evidence="13">Catalyzes the reduction of the glycolytic intermediate dihydroxyacetone phosphate (DHAP) to sn-glycerol 3-phosphate (G3P), the key precursor for phospholipid synthesis.</text>
</comment>
<dbReference type="FunFam" id="1.10.1040.10:FF:000001">
    <property type="entry name" value="Glycerol-3-phosphate dehydrogenase [NAD(P)+]"/>
    <property type="match status" value="1"/>
</dbReference>
<dbReference type="Gene3D" id="3.40.50.720">
    <property type="entry name" value="NAD(P)-binding Rossmann-like Domain"/>
    <property type="match status" value="1"/>
</dbReference>
<dbReference type="GO" id="GO:0008654">
    <property type="term" value="P:phospholipid biosynthetic process"/>
    <property type="evidence" value="ECO:0007669"/>
    <property type="project" value="UniProtKB-KW"/>
</dbReference>
<feature type="binding site" evidence="13">
    <location>
        <position position="30"/>
    </location>
    <ligand>
        <name>NADPH</name>
        <dbReference type="ChEBI" id="CHEBI:57783"/>
    </ligand>
</feature>
<feature type="domain" description="Glycerol-3-phosphate dehydrogenase NAD-dependent C-terminal" evidence="19">
    <location>
        <begin position="199"/>
        <end position="340"/>
    </location>
</feature>
<comment type="caution">
    <text evidence="13">Lacks conserved residue(s) required for the propagation of feature annotation.</text>
</comment>
<keyword evidence="7 13" id="KW-0594">Phospholipid biosynthesis</keyword>
<dbReference type="PRINTS" id="PR00077">
    <property type="entry name" value="GPDHDRGNASE"/>
</dbReference>
<evidence type="ECO:0000259" key="19">
    <source>
        <dbReference type="Pfam" id="PF07479"/>
    </source>
</evidence>
<feature type="binding site" evidence="13">
    <location>
        <position position="210"/>
    </location>
    <ligand>
        <name>sn-glycerol 3-phosphate</name>
        <dbReference type="ChEBI" id="CHEBI:57597"/>
    </ligand>
</feature>
<comment type="pathway">
    <text evidence="13">Membrane lipid metabolism; glycerophospholipid metabolism.</text>
</comment>
<dbReference type="GO" id="GO:0006650">
    <property type="term" value="P:glycerophospholipid metabolic process"/>
    <property type="evidence" value="ECO:0007669"/>
    <property type="project" value="UniProtKB-UniRule"/>
</dbReference>
<feature type="binding site" evidence="16">
    <location>
        <begin position="27"/>
        <end position="32"/>
    </location>
    <ligand>
        <name>NAD(+)</name>
        <dbReference type="ChEBI" id="CHEBI:57540"/>
    </ligand>
</feature>
<dbReference type="EC" id="1.1.1.94" evidence="10 13"/>
<keyword evidence="8 13" id="KW-1208">Phospholipid metabolism</keyword>